<dbReference type="PANTHER" id="PTHR34582">
    <property type="entry name" value="UPF0702 TRANSMEMBRANE PROTEIN YCAP"/>
    <property type="match status" value="1"/>
</dbReference>
<dbReference type="PATRIC" id="fig|220754.4.peg.3504"/>
<keyword evidence="6 7" id="KW-0472">Membrane</keyword>
<feature type="transmembrane region" description="Helical" evidence="7">
    <location>
        <begin position="41"/>
        <end position="59"/>
    </location>
</feature>
<evidence type="ECO:0000313" key="10">
    <source>
        <dbReference type="Proteomes" id="UP000031972"/>
    </source>
</evidence>
<sequence>MDIMEYALQILKVLGRIVTILPLALFATLYMGKRSVGELPVFDFLVILTLGAVVGADIADPKINHIYTAVAIIAIALLQKLVATLKIKNRKIGRLLTFEPTIVIYQGQFSVNQMKKIKYSIDTILQMLREQKVFNVKDVDLAIVEANGNLSVKLYPEKEVARVEHISRQPDVFNKGIDVPVVIDGEIFEKVLYSRNLNESWLYEELERKNIIDVKEVFYAAVNDLNELHVSIKNTNNLQNLPPILH</sequence>
<accession>A0A0C2V214</accession>
<dbReference type="Gene3D" id="3.30.240.20">
    <property type="entry name" value="bsu07140 like domains"/>
    <property type="match status" value="2"/>
</dbReference>
<dbReference type="PANTHER" id="PTHR34582:SF6">
    <property type="entry name" value="UPF0702 TRANSMEMBRANE PROTEIN YCAP"/>
    <property type="match status" value="1"/>
</dbReference>
<evidence type="ECO:0000256" key="7">
    <source>
        <dbReference type="SAM" id="Phobius"/>
    </source>
</evidence>
<dbReference type="GO" id="GO:0005886">
    <property type="term" value="C:plasma membrane"/>
    <property type="evidence" value="ECO:0007669"/>
    <property type="project" value="UniProtKB-SubCell"/>
</dbReference>
<dbReference type="EMBL" id="JXRR01000022">
    <property type="protein sequence ID" value="KIL43087.1"/>
    <property type="molecule type" value="Genomic_DNA"/>
</dbReference>
<protein>
    <recommendedName>
        <fullName evidence="8">YetF C-terminal domain-containing protein</fullName>
    </recommendedName>
</protein>
<comment type="caution">
    <text evidence="9">The sequence shown here is derived from an EMBL/GenBank/DDBJ whole genome shotgun (WGS) entry which is preliminary data.</text>
</comment>
<comment type="subcellular location">
    <subcellularLocation>
        <location evidence="1">Cell membrane</location>
        <topology evidence="1">Multi-pass membrane protein</topology>
    </subcellularLocation>
</comment>
<dbReference type="Pfam" id="PF04239">
    <property type="entry name" value="DUF421"/>
    <property type="match status" value="1"/>
</dbReference>
<feature type="domain" description="YetF C-terminal" evidence="8">
    <location>
        <begin position="88"/>
        <end position="222"/>
    </location>
</feature>
<evidence type="ECO:0000256" key="4">
    <source>
        <dbReference type="ARBA" id="ARBA00022692"/>
    </source>
</evidence>
<evidence type="ECO:0000256" key="2">
    <source>
        <dbReference type="ARBA" id="ARBA00006448"/>
    </source>
</evidence>
<comment type="similarity">
    <text evidence="2">Belongs to the UPF0702 family.</text>
</comment>
<keyword evidence="10" id="KW-1185">Reference proteome</keyword>
<name>A0A0C2V214_9BACL</name>
<dbReference type="InterPro" id="IPR023090">
    <property type="entry name" value="UPF0702_alpha/beta_dom_sf"/>
</dbReference>
<organism evidence="9 10">
    <name type="scientific">Jeotgalibacillus campisalis</name>
    <dbReference type="NCBI Taxonomy" id="220754"/>
    <lineage>
        <taxon>Bacteria</taxon>
        <taxon>Bacillati</taxon>
        <taxon>Bacillota</taxon>
        <taxon>Bacilli</taxon>
        <taxon>Bacillales</taxon>
        <taxon>Caryophanaceae</taxon>
        <taxon>Jeotgalibacillus</taxon>
    </lineage>
</organism>
<feature type="transmembrane region" description="Helical" evidence="7">
    <location>
        <begin position="6"/>
        <end position="29"/>
    </location>
</feature>
<feature type="transmembrane region" description="Helical" evidence="7">
    <location>
        <begin position="65"/>
        <end position="85"/>
    </location>
</feature>
<evidence type="ECO:0000256" key="1">
    <source>
        <dbReference type="ARBA" id="ARBA00004651"/>
    </source>
</evidence>
<keyword evidence="5 7" id="KW-1133">Transmembrane helix</keyword>
<dbReference type="AlphaFoldDB" id="A0A0C2V214"/>
<dbReference type="Proteomes" id="UP000031972">
    <property type="component" value="Unassembled WGS sequence"/>
</dbReference>
<dbReference type="InterPro" id="IPR007353">
    <property type="entry name" value="DUF421"/>
</dbReference>
<keyword evidence="3" id="KW-1003">Cell membrane</keyword>
<reference evidence="9 10" key="1">
    <citation type="submission" date="2015-01" db="EMBL/GenBank/DDBJ databases">
        <title>Jeotgalibacillus campisalis genome sequencing.</title>
        <authorList>
            <person name="Goh K.M."/>
            <person name="Chan K.-G."/>
            <person name="Yaakop A.S."/>
            <person name="Ee R."/>
            <person name="Gan H.M."/>
            <person name="Chan C.S."/>
        </authorList>
    </citation>
    <scope>NUCLEOTIDE SEQUENCE [LARGE SCALE GENOMIC DNA]</scope>
    <source>
        <strain evidence="9 10">SF-57</strain>
    </source>
</reference>
<keyword evidence="4 7" id="KW-0812">Transmembrane</keyword>
<evidence type="ECO:0000313" key="9">
    <source>
        <dbReference type="EMBL" id="KIL43087.1"/>
    </source>
</evidence>
<gene>
    <name evidence="9" type="ORF">KR50_34900</name>
</gene>
<evidence type="ECO:0000256" key="3">
    <source>
        <dbReference type="ARBA" id="ARBA00022475"/>
    </source>
</evidence>
<evidence type="ECO:0000259" key="8">
    <source>
        <dbReference type="Pfam" id="PF04239"/>
    </source>
</evidence>
<evidence type="ECO:0000256" key="6">
    <source>
        <dbReference type="ARBA" id="ARBA00023136"/>
    </source>
</evidence>
<evidence type="ECO:0000256" key="5">
    <source>
        <dbReference type="ARBA" id="ARBA00022989"/>
    </source>
</evidence>
<proteinExistence type="inferred from homology"/>